<name>A0A6B0SA19_9CETA</name>
<dbReference type="AlphaFoldDB" id="A0A6B0SA19"/>
<evidence type="ECO:0000313" key="2">
    <source>
        <dbReference type="EMBL" id="MXQ96796.1"/>
    </source>
</evidence>
<gene>
    <name evidence="2" type="ORF">E5288_WYG021037</name>
</gene>
<organism evidence="2 3">
    <name type="scientific">Bos mutus</name>
    <name type="common">wild yak</name>
    <dbReference type="NCBI Taxonomy" id="72004"/>
    <lineage>
        <taxon>Eukaryota</taxon>
        <taxon>Metazoa</taxon>
        <taxon>Chordata</taxon>
        <taxon>Craniata</taxon>
        <taxon>Vertebrata</taxon>
        <taxon>Euteleostomi</taxon>
        <taxon>Mammalia</taxon>
        <taxon>Eutheria</taxon>
        <taxon>Laurasiatheria</taxon>
        <taxon>Artiodactyla</taxon>
        <taxon>Ruminantia</taxon>
        <taxon>Pecora</taxon>
        <taxon>Bovidae</taxon>
        <taxon>Bovinae</taxon>
        <taxon>Bos</taxon>
    </lineage>
</organism>
<protein>
    <submittedName>
        <fullName evidence="2">Uncharacterized protein</fullName>
    </submittedName>
</protein>
<evidence type="ECO:0000313" key="3">
    <source>
        <dbReference type="Proteomes" id="UP000322234"/>
    </source>
</evidence>
<dbReference type="EMBL" id="VBQZ03000174">
    <property type="protein sequence ID" value="MXQ96796.1"/>
    <property type="molecule type" value="Genomic_DNA"/>
</dbReference>
<accession>A0A6B0SA19</accession>
<evidence type="ECO:0000256" key="1">
    <source>
        <dbReference type="SAM" id="MobiDB-lite"/>
    </source>
</evidence>
<dbReference type="Proteomes" id="UP000322234">
    <property type="component" value="Unassembled WGS sequence"/>
</dbReference>
<feature type="region of interest" description="Disordered" evidence="1">
    <location>
        <begin position="110"/>
        <end position="161"/>
    </location>
</feature>
<sequence>MHPWSRSRKLGGPSLSVILGQKWALPDAKGHFRELVWEAAARWGSCEGENWGKASLETLQASHGDSAATLISPAVPPMRTLMFYLFVPRFAGSDFIGGLNFAGTAKPLRSRRRHSAATASGTKRKELRRVRVRALQLGPRSEAGQSSSVRHLAGRAGGTPR</sequence>
<comment type="caution">
    <text evidence="2">The sequence shown here is derived from an EMBL/GenBank/DDBJ whole genome shotgun (WGS) entry which is preliminary data.</text>
</comment>
<proteinExistence type="predicted"/>
<reference evidence="2" key="1">
    <citation type="submission" date="2019-10" db="EMBL/GenBank/DDBJ databases">
        <title>The sequence and de novo assembly of the wild yak genome.</title>
        <authorList>
            <person name="Liu Y."/>
        </authorList>
    </citation>
    <scope>NUCLEOTIDE SEQUENCE [LARGE SCALE GENOMIC DNA]</scope>
    <source>
        <strain evidence="2">WY2019</strain>
    </source>
</reference>
<keyword evidence="3" id="KW-1185">Reference proteome</keyword>